<feature type="domain" description="Rhodanese" evidence="5">
    <location>
        <begin position="262"/>
        <end position="376"/>
    </location>
</feature>
<evidence type="ECO:0000256" key="3">
    <source>
        <dbReference type="RuleBase" id="RU000507"/>
    </source>
</evidence>
<keyword evidence="7" id="KW-1185">Reference proteome</keyword>
<accession>A0ABP1G363</accession>
<dbReference type="NCBIfam" id="NF008557">
    <property type="entry name" value="PRK11493.1"/>
    <property type="match status" value="1"/>
</dbReference>
<dbReference type="InterPro" id="IPR001763">
    <property type="entry name" value="Rhodanese-like_dom"/>
</dbReference>
<dbReference type="PANTHER" id="PTHR11364">
    <property type="entry name" value="THIOSULFATE SULFERTANSFERASE"/>
    <property type="match status" value="1"/>
</dbReference>
<evidence type="ECO:0000256" key="4">
    <source>
        <dbReference type="SAM" id="MobiDB-lite"/>
    </source>
</evidence>
<evidence type="ECO:0000313" key="6">
    <source>
        <dbReference type="EMBL" id="CAL5226222.1"/>
    </source>
</evidence>
<dbReference type="CDD" id="cd01449">
    <property type="entry name" value="TST_Repeat_2"/>
    <property type="match status" value="1"/>
</dbReference>
<dbReference type="InterPro" id="IPR045078">
    <property type="entry name" value="TST/MPST-like"/>
</dbReference>
<feature type="compositionally biased region" description="Basic and acidic residues" evidence="4">
    <location>
        <begin position="368"/>
        <end position="379"/>
    </location>
</feature>
<name>A0ABP1G363_9CHLO</name>
<dbReference type="PROSITE" id="PS00683">
    <property type="entry name" value="RHODANESE_2"/>
    <property type="match status" value="1"/>
</dbReference>
<keyword evidence="2" id="KW-0677">Repeat</keyword>
<dbReference type="PANTHER" id="PTHR11364:SF27">
    <property type="entry name" value="SULFURTRANSFERASE"/>
    <property type="match status" value="1"/>
</dbReference>
<reference evidence="6 7" key="1">
    <citation type="submission" date="2024-06" db="EMBL/GenBank/DDBJ databases">
        <authorList>
            <person name="Kraege A."/>
            <person name="Thomma B."/>
        </authorList>
    </citation>
    <scope>NUCLEOTIDE SEQUENCE [LARGE SCALE GENOMIC DNA]</scope>
</reference>
<proteinExistence type="predicted"/>
<keyword evidence="1 3" id="KW-0808">Transferase</keyword>
<dbReference type="Proteomes" id="UP001497392">
    <property type="component" value="Unassembled WGS sequence"/>
</dbReference>
<dbReference type="InterPro" id="IPR001307">
    <property type="entry name" value="Thiosulphate_STrfase_CS"/>
</dbReference>
<evidence type="ECO:0000256" key="1">
    <source>
        <dbReference type="ARBA" id="ARBA00022679"/>
    </source>
</evidence>
<evidence type="ECO:0000259" key="5">
    <source>
        <dbReference type="PROSITE" id="PS50206"/>
    </source>
</evidence>
<dbReference type="PROSITE" id="PS50206">
    <property type="entry name" value="RHODANESE_3"/>
    <property type="match status" value="2"/>
</dbReference>
<comment type="caution">
    <text evidence="6">The sequence shown here is derived from an EMBL/GenBank/DDBJ whole genome shotgun (WGS) entry which is preliminary data.</text>
</comment>
<dbReference type="SMART" id="SM00450">
    <property type="entry name" value="RHOD"/>
    <property type="match status" value="2"/>
</dbReference>
<evidence type="ECO:0000313" key="7">
    <source>
        <dbReference type="Proteomes" id="UP001497392"/>
    </source>
</evidence>
<feature type="domain" description="Rhodanese" evidence="5">
    <location>
        <begin position="100"/>
        <end position="217"/>
    </location>
</feature>
<dbReference type="SUPFAM" id="SSF52821">
    <property type="entry name" value="Rhodanese/Cell cycle control phosphatase"/>
    <property type="match status" value="2"/>
</dbReference>
<organism evidence="6 7">
    <name type="scientific">Coccomyxa viridis</name>
    <dbReference type="NCBI Taxonomy" id="1274662"/>
    <lineage>
        <taxon>Eukaryota</taxon>
        <taxon>Viridiplantae</taxon>
        <taxon>Chlorophyta</taxon>
        <taxon>core chlorophytes</taxon>
        <taxon>Trebouxiophyceae</taxon>
        <taxon>Trebouxiophyceae incertae sedis</taxon>
        <taxon>Coccomyxaceae</taxon>
        <taxon>Coccomyxa</taxon>
    </lineage>
</organism>
<evidence type="ECO:0000256" key="2">
    <source>
        <dbReference type="ARBA" id="ARBA00022737"/>
    </source>
</evidence>
<dbReference type="CDD" id="cd01448">
    <property type="entry name" value="TST_Repeat_1"/>
    <property type="match status" value="1"/>
</dbReference>
<dbReference type="EMBL" id="CAXHTA020000016">
    <property type="protein sequence ID" value="CAL5226222.1"/>
    <property type="molecule type" value="Genomic_DNA"/>
</dbReference>
<sequence length="379" mass="40471">MQATVGLARLGIARSRNAGLIAHVTAGPSILAHGSYKATHASTLAQGQGIFSSSRTNALKLAAIGQSSFFHNSCSVLVSAVSMSQGSGLVTLEWLNDRLKDSDVKVVDATWYMPNAGKDPREEFKASRIPGSRFFDVDKISDPNTDLPHMLPSAAAFAAAADALNISADDQVVLYDRSGIFSAPRAWWTFKAFGHDRVAVLDGGFPAWQAKDYPVDSEAVSDADVDAAAHAARQSKSSQARYPAKLQDNLVRSVHEMLDNVESQSEQVVDARGAGRFAGSEAEPRQGLRSGHIPQSMNVPFTQVLQEGRYKGPEELAEVFKSAGLDLERPIVASCGTGVTASVLALALHQISPSSKVSVYDGSWSEWGSRKDTPVEKSA</sequence>
<dbReference type="Pfam" id="PF00581">
    <property type="entry name" value="Rhodanese"/>
    <property type="match status" value="2"/>
</dbReference>
<dbReference type="InterPro" id="IPR036873">
    <property type="entry name" value="Rhodanese-like_dom_sf"/>
</dbReference>
<dbReference type="Gene3D" id="3.40.250.10">
    <property type="entry name" value="Rhodanese-like domain"/>
    <property type="match status" value="2"/>
</dbReference>
<gene>
    <name evidence="6" type="primary">g9064</name>
    <name evidence="6" type="ORF">VP750_LOCUS8128</name>
</gene>
<protein>
    <recommendedName>
        <fullName evidence="3">Sulfurtransferase</fullName>
    </recommendedName>
</protein>
<feature type="region of interest" description="Disordered" evidence="4">
    <location>
        <begin position="358"/>
        <end position="379"/>
    </location>
</feature>